<evidence type="ECO:0000313" key="7">
    <source>
        <dbReference type="EMBL" id="STE53966.1"/>
    </source>
</evidence>
<evidence type="ECO:0000256" key="4">
    <source>
        <dbReference type="ARBA" id="ARBA00022723"/>
    </source>
</evidence>
<dbReference type="AlphaFoldDB" id="A0A376J013"/>
<reference evidence="7 8" key="1">
    <citation type="submission" date="2018-06" db="EMBL/GenBank/DDBJ databases">
        <authorList>
            <consortium name="Pathogen Informatics"/>
            <person name="Doyle S."/>
        </authorList>
    </citation>
    <scope>NUCLEOTIDE SEQUENCE [LARGE SCALE GENOMIC DNA]</scope>
    <source>
        <strain evidence="7 8">NCTC10764</strain>
    </source>
</reference>
<dbReference type="GO" id="GO:0046872">
    <property type="term" value="F:metal ion binding"/>
    <property type="evidence" value="ECO:0007669"/>
    <property type="project" value="UniProtKB-KW"/>
</dbReference>
<dbReference type="GO" id="GO:0016491">
    <property type="term" value="F:oxidoreductase activity"/>
    <property type="evidence" value="ECO:0007669"/>
    <property type="project" value="UniProtKB-KW"/>
</dbReference>
<dbReference type="Gene3D" id="3.40.50.12280">
    <property type="match status" value="1"/>
</dbReference>
<sequence length="157" mass="17429">MSLPPIIKSVFPTARVGVGGGIFHDLYSVWGGSDTIVPIDVWIPGCPPTPAATIHGFAVALGLLQQKIHAVDYRDPTGVTMQPLWPQIPPSQRIAVEREARRLAGYRQGREICDRLLRHLSDDPTGNRVNTWLREADDPRLNSIVQQLFRILRGLHG</sequence>
<dbReference type="PANTHER" id="PTHR42989">
    <property type="entry name" value="HYDROGENASE-4 COMPONENT I"/>
    <property type="match status" value="1"/>
</dbReference>
<name>A0A376J013_ECOLX</name>
<dbReference type="EC" id="1.-.-.-" evidence="7"/>
<dbReference type="GO" id="GO:0008137">
    <property type="term" value="F:NADH dehydrogenase (ubiquinone) activity"/>
    <property type="evidence" value="ECO:0007669"/>
    <property type="project" value="InterPro"/>
</dbReference>
<keyword evidence="3" id="KW-0004">4Fe-4S</keyword>
<accession>A0A376J013</accession>
<dbReference type="PANTHER" id="PTHR42989:SF1">
    <property type="entry name" value="FORMATE HYDROGENLYASE SUBUNIT 7-RELATED"/>
    <property type="match status" value="1"/>
</dbReference>
<dbReference type="Proteomes" id="UP000255201">
    <property type="component" value="Unassembled WGS sequence"/>
</dbReference>
<evidence type="ECO:0000256" key="5">
    <source>
        <dbReference type="ARBA" id="ARBA00023004"/>
    </source>
</evidence>
<organism evidence="7 8">
    <name type="scientific">Escherichia coli</name>
    <dbReference type="NCBI Taxonomy" id="562"/>
    <lineage>
        <taxon>Bacteria</taxon>
        <taxon>Pseudomonadati</taxon>
        <taxon>Pseudomonadota</taxon>
        <taxon>Gammaproteobacteria</taxon>
        <taxon>Enterobacterales</taxon>
        <taxon>Enterobacteriaceae</taxon>
        <taxon>Escherichia</taxon>
    </lineage>
</organism>
<dbReference type="EMBL" id="UFZL01000001">
    <property type="protein sequence ID" value="STE53966.1"/>
    <property type="molecule type" value="Genomic_DNA"/>
</dbReference>
<protein>
    <submittedName>
        <fullName evidence="7">Hydrogenase-4 subunit I</fullName>
        <ecNumber evidence="7">1.-.-.-</ecNumber>
    </submittedName>
</protein>
<gene>
    <name evidence="7" type="primary">hyfI</name>
    <name evidence="7" type="ORF">NCTC10764_00627</name>
</gene>
<dbReference type="GO" id="GO:0051539">
    <property type="term" value="F:4 iron, 4 sulfur cluster binding"/>
    <property type="evidence" value="ECO:0007669"/>
    <property type="project" value="UniProtKB-KW"/>
</dbReference>
<evidence type="ECO:0000313" key="8">
    <source>
        <dbReference type="Proteomes" id="UP000255201"/>
    </source>
</evidence>
<dbReference type="GO" id="GO:0048038">
    <property type="term" value="F:quinone binding"/>
    <property type="evidence" value="ECO:0007669"/>
    <property type="project" value="InterPro"/>
</dbReference>
<keyword evidence="5" id="KW-0408">Iron</keyword>
<dbReference type="SUPFAM" id="SSF56770">
    <property type="entry name" value="HydA/Nqo6-like"/>
    <property type="match status" value="1"/>
</dbReference>
<evidence type="ECO:0000256" key="1">
    <source>
        <dbReference type="ARBA" id="ARBA00001966"/>
    </source>
</evidence>
<dbReference type="InterPro" id="IPR052375">
    <property type="entry name" value="Complex_I_20kDa-like"/>
</dbReference>
<proteinExistence type="inferred from homology"/>
<keyword evidence="6" id="KW-0411">Iron-sulfur</keyword>
<dbReference type="InterPro" id="IPR006138">
    <property type="entry name" value="NADH_UQ_OxRdtase_20Kd_su"/>
</dbReference>
<evidence type="ECO:0000256" key="3">
    <source>
        <dbReference type="ARBA" id="ARBA00022485"/>
    </source>
</evidence>
<comment type="cofactor">
    <cofactor evidence="1">
        <name>[4Fe-4S] cluster</name>
        <dbReference type="ChEBI" id="CHEBI:49883"/>
    </cofactor>
</comment>
<evidence type="ECO:0000256" key="6">
    <source>
        <dbReference type="ARBA" id="ARBA00023014"/>
    </source>
</evidence>
<keyword evidence="4" id="KW-0479">Metal-binding</keyword>
<keyword evidence="7" id="KW-0560">Oxidoreductase</keyword>
<comment type="similarity">
    <text evidence="2">Belongs to the complex I 20 kDa subunit family.</text>
</comment>
<evidence type="ECO:0000256" key="2">
    <source>
        <dbReference type="ARBA" id="ARBA00009173"/>
    </source>
</evidence>
<dbReference type="PROSITE" id="PS01150">
    <property type="entry name" value="COMPLEX1_20K"/>
    <property type="match status" value="1"/>
</dbReference>